<dbReference type="AlphaFoldDB" id="A0A330L3Y3"/>
<dbReference type="Gene3D" id="3.30.450.150">
    <property type="entry name" value="Haem-degrading domain"/>
    <property type="match status" value="1"/>
</dbReference>
<dbReference type="Pfam" id="PF03928">
    <property type="entry name" value="HbpS-like"/>
    <property type="match status" value="1"/>
</dbReference>
<keyword evidence="2" id="KW-1185">Reference proteome</keyword>
<dbReference type="PANTHER" id="PTHR34309:SF10">
    <property type="entry name" value="SLR1406 PROTEIN"/>
    <property type="match status" value="1"/>
</dbReference>
<accession>A0A330L3Y3</accession>
<dbReference type="InParanoid" id="A0A330L3Y3"/>
<dbReference type="PANTHER" id="PTHR34309">
    <property type="entry name" value="SLR1406 PROTEIN"/>
    <property type="match status" value="1"/>
</dbReference>
<organism evidence="1 2">
    <name type="scientific">Nitrospira lenta</name>
    <dbReference type="NCBI Taxonomy" id="1436998"/>
    <lineage>
        <taxon>Bacteria</taxon>
        <taxon>Pseudomonadati</taxon>
        <taxon>Nitrospirota</taxon>
        <taxon>Nitrospiria</taxon>
        <taxon>Nitrospirales</taxon>
        <taxon>Nitrospiraceae</taxon>
        <taxon>Nitrospira</taxon>
    </lineage>
</organism>
<dbReference type="EMBL" id="OUNR01000012">
    <property type="protein sequence ID" value="SPP64524.1"/>
    <property type="molecule type" value="Genomic_DNA"/>
</dbReference>
<proteinExistence type="predicted"/>
<dbReference type="InterPro" id="IPR052517">
    <property type="entry name" value="GlcG_carb_metab_protein"/>
</dbReference>
<evidence type="ECO:0000313" key="1">
    <source>
        <dbReference type="EMBL" id="SPP64524.1"/>
    </source>
</evidence>
<dbReference type="Proteomes" id="UP000248168">
    <property type="component" value="Unassembled WGS sequence"/>
</dbReference>
<name>A0A330L3Y3_9BACT</name>
<evidence type="ECO:0000313" key="2">
    <source>
        <dbReference type="Proteomes" id="UP000248168"/>
    </source>
</evidence>
<evidence type="ECO:0008006" key="3">
    <source>
        <dbReference type="Google" id="ProtNLM"/>
    </source>
</evidence>
<sequence length="183" mass="18747">MKFKSQCRRRVWSSVWKPVMLAACVFGLSPVLVSAEELPREAVLPMPLAATAAKAAVDQCAKDGYRVSVAVVDRAGILRAFLRADGAGPHTVESSEKKAYTAASMRGPTANGAELIAKNPALQGLQHMNDRILFLAGGLPIDIGGEVVGGIGVGGAPGGHLDAACAQAGLDSIGAAPKFTGAK</sequence>
<gene>
    <name evidence="1" type="ORF">NITLEN_20164</name>
</gene>
<dbReference type="InterPro" id="IPR038084">
    <property type="entry name" value="PduO/GlcC-like_sf"/>
</dbReference>
<dbReference type="RefSeq" id="WP_245924402.1">
    <property type="nucleotide sequence ID" value="NZ_OUNR01000012.1"/>
</dbReference>
<dbReference type="InterPro" id="IPR005624">
    <property type="entry name" value="PduO/GlcC-like"/>
</dbReference>
<reference evidence="2" key="1">
    <citation type="submission" date="2018-04" db="EMBL/GenBank/DDBJ databases">
        <authorList>
            <person name="Lucker S."/>
            <person name="Sakoula D."/>
        </authorList>
    </citation>
    <scope>NUCLEOTIDE SEQUENCE [LARGE SCALE GENOMIC DNA]</scope>
</reference>
<protein>
    <recommendedName>
        <fullName evidence="3">Heme-binding protein</fullName>
    </recommendedName>
</protein>
<dbReference type="SUPFAM" id="SSF143744">
    <property type="entry name" value="GlcG-like"/>
    <property type="match status" value="1"/>
</dbReference>
<dbReference type="FunCoup" id="A0A330L3Y3">
    <property type="interactions" value="13"/>
</dbReference>